<gene>
    <name evidence="2" type="ORF">Fot_42474</name>
</gene>
<feature type="region of interest" description="Disordered" evidence="1">
    <location>
        <begin position="137"/>
        <end position="156"/>
    </location>
</feature>
<evidence type="ECO:0000256" key="1">
    <source>
        <dbReference type="SAM" id="MobiDB-lite"/>
    </source>
</evidence>
<dbReference type="Proteomes" id="UP001604277">
    <property type="component" value="Unassembled WGS sequence"/>
</dbReference>
<evidence type="ECO:0000313" key="3">
    <source>
        <dbReference type="Proteomes" id="UP001604277"/>
    </source>
</evidence>
<dbReference type="EMBL" id="JBFOLJ010000012">
    <property type="protein sequence ID" value="KAL2489182.1"/>
    <property type="molecule type" value="Genomic_DNA"/>
</dbReference>
<organism evidence="2 3">
    <name type="scientific">Forsythia ovata</name>
    <dbReference type="NCBI Taxonomy" id="205694"/>
    <lineage>
        <taxon>Eukaryota</taxon>
        <taxon>Viridiplantae</taxon>
        <taxon>Streptophyta</taxon>
        <taxon>Embryophyta</taxon>
        <taxon>Tracheophyta</taxon>
        <taxon>Spermatophyta</taxon>
        <taxon>Magnoliopsida</taxon>
        <taxon>eudicotyledons</taxon>
        <taxon>Gunneridae</taxon>
        <taxon>Pentapetalae</taxon>
        <taxon>asterids</taxon>
        <taxon>lamiids</taxon>
        <taxon>Lamiales</taxon>
        <taxon>Oleaceae</taxon>
        <taxon>Forsythieae</taxon>
        <taxon>Forsythia</taxon>
    </lineage>
</organism>
<protein>
    <submittedName>
        <fullName evidence="2">Uncharacterized protein</fullName>
    </submittedName>
</protein>
<name>A0ABD1RL98_9LAMI</name>
<dbReference type="AlphaFoldDB" id="A0ABD1RL98"/>
<evidence type="ECO:0000313" key="2">
    <source>
        <dbReference type="EMBL" id="KAL2489182.1"/>
    </source>
</evidence>
<reference evidence="3" key="1">
    <citation type="submission" date="2024-07" db="EMBL/GenBank/DDBJ databases">
        <title>Two chromosome-level genome assemblies of Korean endemic species Abeliophyllum distichum and Forsythia ovata (Oleaceae).</title>
        <authorList>
            <person name="Jang H."/>
        </authorList>
    </citation>
    <scope>NUCLEOTIDE SEQUENCE [LARGE SCALE GENOMIC DNA]</scope>
</reference>
<sequence>MNVFHTGSRGWRWKLESLLQRLELLGQFFLLCLLGRGVTGVRRRALAEECAGGVINFTKSRKNPTPSPTPKGRQTKISLKAKSPPPVMGVVIKDPSPDSVKPTQDEVSSKGKENAVEPPPNVKSTSKLALFSSKVAQLGSSLGEKRPSLDSRSSPA</sequence>
<feature type="compositionally biased region" description="Basic and acidic residues" evidence="1">
    <location>
        <begin position="103"/>
        <end position="115"/>
    </location>
</feature>
<feature type="region of interest" description="Disordered" evidence="1">
    <location>
        <begin position="56"/>
        <end position="128"/>
    </location>
</feature>
<proteinExistence type="predicted"/>
<accession>A0ABD1RL98</accession>
<keyword evidence="3" id="KW-1185">Reference proteome</keyword>
<comment type="caution">
    <text evidence="2">The sequence shown here is derived from an EMBL/GenBank/DDBJ whole genome shotgun (WGS) entry which is preliminary data.</text>
</comment>